<dbReference type="GeneID" id="78454774"/>
<accession>A0AAX2J6B3</accession>
<dbReference type="Gene3D" id="3.40.50.510">
    <property type="entry name" value="Phosphotransferase system, mannose-type IIA component"/>
    <property type="match status" value="1"/>
</dbReference>
<protein>
    <submittedName>
        <fullName evidence="3">PTS-dependent dihydroxyacetone kinase, phosphotransferase subunit dhaM</fullName>
    </submittedName>
</protein>
<dbReference type="RefSeq" id="WP_005978893.1">
    <property type="nucleotide sequence ID" value="NZ_CABKNW010000004.1"/>
</dbReference>
<dbReference type="Proteomes" id="UP000249008">
    <property type="component" value="Chromosome 1"/>
</dbReference>
<dbReference type="InterPro" id="IPR039643">
    <property type="entry name" value="DhaM"/>
</dbReference>
<dbReference type="InterPro" id="IPR036662">
    <property type="entry name" value="PTS_EIIA_man-typ_sf"/>
</dbReference>
<feature type="domain" description="PTS EIIA type-4" evidence="2">
    <location>
        <begin position="1"/>
        <end position="127"/>
    </location>
</feature>
<dbReference type="InterPro" id="IPR004701">
    <property type="entry name" value="PTS_EIIA_man-typ"/>
</dbReference>
<gene>
    <name evidence="3" type="primary">dhaM_1</name>
    <name evidence="3" type="ORF">NCTC12112_00175</name>
</gene>
<evidence type="ECO:0000313" key="4">
    <source>
        <dbReference type="Proteomes" id="UP000249008"/>
    </source>
</evidence>
<name>A0AAX2J6B3_9FUSO</name>
<dbReference type="GO" id="GO:0016020">
    <property type="term" value="C:membrane"/>
    <property type="evidence" value="ECO:0007669"/>
    <property type="project" value="InterPro"/>
</dbReference>
<dbReference type="PANTHER" id="PTHR38594:SF1">
    <property type="entry name" value="PEP-DEPENDENT DIHYDROXYACETONE KINASE, PHOSPHORYL DONOR SUBUNIT DHAM"/>
    <property type="match status" value="1"/>
</dbReference>
<dbReference type="SUPFAM" id="SSF53062">
    <property type="entry name" value="PTS system fructose IIA component-like"/>
    <property type="match status" value="1"/>
</dbReference>
<keyword evidence="1" id="KW-0808">Transferase</keyword>
<organism evidence="3 4">
    <name type="scientific">Fusobacterium ulcerans</name>
    <dbReference type="NCBI Taxonomy" id="861"/>
    <lineage>
        <taxon>Bacteria</taxon>
        <taxon>Fusobacteriati</taxon>
        <taxon>Fusobacteriota</taxon>
        <taxon>Fusobacteriia</taxon>
        <taxon>Fusobacteriales</taxon>
        <taxon>Fusobacteriaceae</taxon>
        <taxon>Fusobacterium</taxon>
    </lineage>
</organism>
<dbReference type="EMBL" id="LS483487">
    <property type="protein sequence ID" value="SQI99535.1"/>
    <property type="molecule type" value="Genomic_DNA"/>
</dbReference>
<dbReference type="KEGG" id="ful:C4N20_08130"/>
<dbReference type="PANTHER" id="PTHR38594">
    <property type="entry name" value="PEP-DEPENDENT DIHYDROXYACETONE KINASE, PHOSPHORYL DONOR SUBUNIT DHAM"/>
    <property type="match status" value="1"/>
</dbReference>
<dbReference type="Pfam" id="PF03610">
    <property type="entry name" value="EIIA-man"/>
    <property type="match status" value="1"/>
</dbReference>
<proteinExistence type="predicted"/>
<dbReference type="GO" id="GO:0009401">
    <property type="term" value="P:phosphoenolpyruvate-dependent sugar phosphotransferase system"/>
    <property type="evidence" value="ECO:0007669"/>
    <property type="project" value="InterPro"/>
</dbReference>
<keyword evidence="3" id="KW-0418">Kinase</keyword>
<dbReference type="PROSITE" id="PS51096">
    <property type="entry name" value="PTS_EIIA_TYPE_4"/>
    <property type="match status" value="1"/>
</dbReference>
<dbReference type="GO" id="GO:0019563">
    <property type="term" value="P:glycerol catabolic process"/>
    <property type="evidence" value="ECO:0007669"/>
    <property type="project" value="InterPro"/>
</dbReference>
<reference evidence="3 4" key="1">
    <citation type="submission" date="2018-06" db="EMBL/GenBank/DDBJ databases">
        <authorList>
            <consortium name="Pathogen Informatics"/>
            <person name="Doyle S."/>
        </authorList>
    </citation>
    <scope>NUCLEOTIDE SEQUENCE [LARGE SCALE GENOMIC DNA]</scope>
    <source>
        <strain evidence="3 4">NCTC12112</strain>
    </source>
</reference>
<evidence type="ECO:0000313" key="3">
    <source>
        <dbReference type="EMBL" id="SQI99535.1"/>
    </source>
</evidence>
<sequence length="129" mass="14031">MVGIVVVAHNPKLSQEIINFCMELKNSDFMLENGGGLENDNGYGTCPEVITKAIRRANQGDGVVILCDLGSSVSNAETAKEKLKNEIRVEIVDAPIVEGTIVGVSSNHPKVNLETLVEFIKESKEFPKF</sequence>
<dbReference type="GO" id="GO:0047324">
    <property type="term" value="F:phosphoenolpyruvate-glycerone phosphotransferase activity"/>
    <property type="evidence" value="ECO:0007669"/>
    <property type="project" value="InterPro"/>
</dbReference>
<dbReference type="AlphaFoldDB" id="A0AAX2J6B3"/>
<evidence type="ECO:0000259" key="2">
    <source>
        <dbReference type="PROSITE" id="PS51096"/>
    </source>
</evidence>
<evidence type="ECO:0000256" key="1">
    <source>
        <dbReference type="ARBA" id="ARBA00022679"/>
    </source>
</evidence>